<dbReference type="PROSITE" id="PS50883">
    <property type="entry name" value="EAL"/>
    <property type="match status" value="1"/>
</dbReference>
<evidence type="ECO:0000259" key="3">
    <source>
        <dbReference type="PROSITE" id="PS50112"/>
    </source>
</evidence>
<dbReference type="SUPFAM" id="SSF141868">
    <property type="entry name" value="EAL domain-like"/>
    <property type="match status" value="1"/>
</dbReference>
<accession>A0ABW0S127</accession>
<dbReference type="Pfam" id="PF00990">
    <property type="entry name" value="GGDEF"/>
    <property type="match status" value="1"/>
</dbReference>
<keyword evidence="1" id="KW-0175">Coiled coil</keyword>
<feature type="domain" description="GGDEF" evidence="6">
    <location>
        <begin position="568"/>
        <end position="701"/>
    </location>
</feature>
<feature type="coiled-coil region" evidence="1">
    <location>
        <begin position="485"/>
        <end position="533"/>
    </location>
</feature>
<organism evidence="7 8">
    <name type="scientific">Massilia aerilata</name>
    <dbReference type="NCBI Taxonomy" id="453817"/>
    <lineage>
        <taxon>Bacteria</taxon>
        <taxon>Pseudomonadati</taxon>
        <taxon>Pseudomonadota</taxon>
        <taxon>Betaproteobacteria</taxon>
        <taxon>Burkholderiales</taxon>
        <taxon>Oxalobacteraceae</taxon>
        <taxon>Telluria group</taxon>
        <taxon>Massilia</taxon>
    </lineage>
</organism>
<dbReference type="CDD" id="cd01949">
    <property type="entry name" value="GGDEF"/>
    <property type="match status" value="1"/>
</dbReference>
<gene>
    <name evidence="7" type="ORF">ACFPO9_19070</name>
</gene>
<dbReference type="SMART" id="SM00267">
    <property type="entry name" value="GGDEF"/>
    <property type="match status" value="1"/>
</dbReference>
<dbReference type="InterPro" id="IPR000700">
    <property type="entry name" value="PAS-assoc_C"/>
</dbReference>
<evidence type="ECO:0000256" key="1">
    <source>
        <dbReference type="SAM" id="Coils"/>
    </source>
</evidence>
<feature type="signal peptide" evidence="2">
    <location>
        <begin position="1"/>
        <end position="24"/>
    </location>
</feature>
<comment type="caution">
    <text evidence="7">The sequence shown here is derived from an EMBL/GenBank/DDBJ whole genome shotgun (WGS) entry which is preliminary data.</text>
</comment>
<dbReference type="SMART" id="SM00086">
    <property type="entry name" value="PAC"/>
    <property type="match status" value="3"/>
</dbReference>
<dbReference type="PROSITE" id="PS50113">
    <property type="entry name" value="PAC"/>
    <property type="match status" value="3"/>
</dbReference>
<dbReference type="InterPro" id="IPR012226">
    <property type="entry name" value="Diguanyl_cyclase/Pdiesterase"/>
</dbReference>
<feature type="domain" description="PAS" evidence="3">
    <location>
        <begin position="156"/>
        <end position="199"/>
    </location>
</feature>
<dbReference type="CDD" id="cd00130">
    <property type="entry name" value="PAS"/>
    <property type="match status" value="3"/>
</dbReference>
<dbReference type="InterPro" id="IPR029787">
    <property type="entry name" value="Nucleotide_cyclase"/>
</dbReference>
<dbReference type="Proteomes" id="UP001596086">
    <property type="component" value="Unassembled WGS sequence"/>
</dbReference>
<feature type="domain" description="PAC" evidence="4">
    <location>
        <begin position="446"/>
        <end position="497"/>
    </location>
</feature>
<dbReference type="InterPro" id="IPR000160">
    <property type="entry name" value="GGDEF_dom"/>
</dbReference>
<dbReference type="InterPro" id="IPR001633">
    <property type="entry name" value="EAL_dom"/>
</dbReference>
<feature type="chain" id="PRO_5046360422" evidence="2">
    <location>
        <begin position="25"/>
        <end position="967"/>
    </location>
</feature>
<dbReference type="InterPro" id="IPR001610">
    <property type="entry name" value="PAC"/>
</dbReference>
<dbReference type="EMBL" id="JBHSMZ010000015">
    <property type="protein sequence ID" value="MFC5550624.1"/>
    <property type="molecule type" value="Genomic_DNA"/>
</dbReference>
<dbReference type="SMART" id="SM00052">
    <property type="entry name" value="EAL"/>
    <property type="match status" value="1"/>
</dbReference>
<feature type="domain" description="PAC" evidence="4">
    <location>
        <begin position="321"/>
        <end position="372"/>
    </location>
</feature>
<evidence type="ECO:0000313" key="8">
    <source>
        <dbReference type="Proteomes" id="UP001596086"/>
    </source>
</evidence>
<dbReference type="PANTHER" id="PTHR44757:SF2">
    <property type="entry name" value="BIOFILM ARCHITECTURE MAINTENANCE PROTEIN MBAA"/>
    <property type="match status" value="1"/>
</dbReference>
<dbReference type="NCBIfam" id="TIGR00254">
    <property type="entry name" value="GGDEF"/>
    <property type="match status" value="1"/>
</dbReference>
<dbReference type="InterPro" id="IPR035919">
    <property type="entry name" value="EAL_sf"/>
</dbReference>
<name>A0ABW0S127_9BURK</name>
<dbReference type="PANTHER" id="PTHR44757">
    <property type="entry name" value="DIGUANYLATE CYCLASE DGCP"/>
    <property type="match status" value="1"/>
</dbReference>
<proteinExistence type="predicted"/>
<dbReference type="Gene3D" id="3.30.70.270">
    <property type="match status" value="1"/>
</dbReference>
<dbReference type="PROSITE" id="PS50887">
    <property type="entry name" value="GGDEF"/>
    <property type="match status" value="1"/>
</dbReference>
<protein>
    <submittedName>
        <fullName evidence="7">EAL domain-containing protein</fullName>
    </submittedName>
</protein>
<sequence>MDRVTSKPAMVAEALALLAAPACACDAQGMIWAANEALERLFGAAPEGRRLQALFCERSRPQAGHEAGLAADGERRWRGLLAAGGCEVPVEVRARPLPPAAGIAGATFVFGELPGARQARGAEGALRSVQLEQAVVLEHAPVGIVVTLPHMVKSCNPRMAHMLGYEPDELVGRDPAAFFVSQSQYEGFMEQAVGVLTSGELFERDEIQLRRRDGSLIWCRIRARAVDMTAREAGTIWILEDVTEARQALREVQAIMTNASIGIFFTRNRVITRANSSFDRMFGYAEGEAIGSLTRILYADDLAFGYLGAEAYAVLGQGKPFQAESTMVRKDGTPMWVRLIGYAINSEDPAQGTIWMIEDRTRQKCDEESLRNAVLENQAILDNAVLGIAVVENGRTLRCNRKMEELFGCQAGAIDGASVRELYPDTASWDEARRQTQCDFASGRVHMAEYHLQRRDGTRFWARLSGRPFDMAQRGGRSVWLIDDVTAQREAADALRRARDELEVRVQERTAELAGANRLLQAEILERRQAEARVHHMAYHDALTGLPNRALLSERLDRAMLAARRDGRKLAVMFIDLDRFKTINDSLGHLTGDHLLKEVANRLCKVVRAVDTVARLGGDEFVVLVPGVRTLDECALVGDKIIAALAEPVPFEGRSLHISPSIGICLCPDDGEDVETLMRKADAAMYHAKASGRNNYQFFAERMNVAAARRFELETSLRGALEREEFTLFYQPIVATRDGKVEGMEVLLRWRRPDHGLVAPDDFIPMLEENGLIVPVGEWVIRAACEQAVAWRRAGLAPVPLAVNLSARQFMHRGLVPAIRRTLEDTGIEAAMLEFEITETALMQHGRQTLETLEQISAMGIRLSIDDFGTGYSSLAYLKRFPVHKIKIDRAFVRDLETSGEDRAIVAAIMALAGSLQLSVVAEGVETGAQLALLREHGCDLAQGYLFARPADAAEMPPLLRTYPSRE</sequence>
<dbReference type="InterPro" id="IPR043128">
    <property type="entry name" value="Rev_trsase/Diguanyl_cyclase"/>
</dbReference>
<dbReference type="SMART" id="SM00091">
    <property type="entry name" value="PAS"/>
    <property type="match status" value="4"/>
</dbReference>
<evidence type="ECO:0000256" key="2">
    <source>
        <dbReference type="SAM" id="SignalP"/>
    </source>
</evidence>
<dbReference type="Pfam" id="PF13426">
    <property type="entry name" value="PAS_9"/>
    <property type="match status" value="3"/>
</dbReference>
<dbReference type="InterPro" id="IPR013656">
    <property type="entry name" value="PAS_4"/>
</dbReference>
<dbReference type="InterPro" id="IPR035965">
    <property type="entry name" value="PAS-like_dom_sf"/>
</dbReference>
<dbReference type="NCBIfam" id="TIGR00229">
    <property type="entry name" value="sensory_box"/>
    <property type="match status" value="3"/>
</dbReference>
<dbReference type="SUPFAM" id="SSF55073">
    <property type="entry name" value="Nucleotide cyclase"/>
    <property type="match status" value="1"/>
</dbReference>
<evidence type="ECO:0000313" key="7">
    <source>
        <dbReference type="EMBL" id="MFC5550624.1"/>
    </source>
</evidence>
<feature type="domain" description="EAL" evidence="5">
    <location>
        <begin position="710"/>
        <end position="964"/>
    </location>
</feature>
<reference evidence="8" key="1">
    <citation type="journal article" date="2019" name="Int. J. Syst. Evol. Microbiol.">
        <title>The Global Catalogue of Microorganisms (GCM) 10K type strain sequencing project: providing services to taxonomists for standard genome sequencing and annotation.</title>
        <authorList>
            <consortium name="The Broad Institute Genomics Platform"/>
            <consortium name="The Broad Institute Genome Sequencing Center for Infectious Disease"/>
            <person name="Wu L."/>
            <person name="Ma J."/>
        </authorList>
    </citation>
    <scope>NUCLEOTIDE SEQUENCE [LARGE SCALE GENOMIC DNA]</scope>
    <source>
        <strain evidence="8">CGMCC 4.5798</strain>
    </source>
</reference>
<evidence type="ECO:0000259" key="4">
    <source>
        <dbReference type="PROSITE" id="PS50113"/>
    </source>
</evidence>
<dbReference type="CDD" id="cd01948">
    <property type="entry name" value="EAL"/>
    <property type="match status" value="1"/>
</dbReference>
<dbReference type="RefSeq" id="WP_379773492.1">
    <property type="nucleotide sequence ID" value="NZ_JBHSMZ010000015.1"/>
</dbReference>
<feature type="domain" description="PAC" evidence="4">
    <location>
        <begin position="203"/>
        <end position="254"/>
    </location>
</feature>
<keyword evidence="2" id="KW-0732">Signal</keyword>
<evidence type="ECO:0000259" key="5">
    <source>
        <dbReference type="PROSITE" id="PS50883"/>
    </source>
</evidence>
<dbReference type="Pfam" id="PF08448">
    <property type="entry name" value="PAS_4"/>
    <property type="match status" value="1"/>
</dbReference>
<keyword evidence="8" id="KW-1185">Reference proteome</keyword>
<evidence type="ECO:0000259" key="6">
    <source>
        <dbReference type="PROSITE" id="PS50887"/>
    </source>
</evidence>
<dbReference type="Gene3D" id="3.20.20.450">
    <property type="entry name" value="EAL domain"/>
    <property type="match status" value="1"/>
</dbReference>
<dbReference type="PROSITE" id="PS50112">
    <property type="entry name" value="PAS"/>
    <property type="match status" value="1"/>
</dbReference>
<dbReference type="Pfam" id="PF00563">
    <property type="entry name" value="EAL"/>
    <property type="match status" value="1"/>
</dbReference>
<dbReference type="SUPFAM" id="SSF55785">
    <property type="entry name" value="PYP-like sensor domain (PAS domain)"/>
    <property type="match status" value="4"/>
</dbReference>
<dbReference type="Gene3D" id="3.30.450.20">
    <property type="entry name" value="PAS domain"/>
    <property type="match status" value="3"/>
</dbReference>
<dbReference type="InterPro" id="IPR052155">
    <property type="entry name" value="Biofilm_reg_signaling"/>
</dbReference>
<dbReference type="InterPro" id="IPR000014">
    <property type="entry name" value="PAS"/>
</dbReference>
<dbReference type="PIRSF" id="PIRSF005925">
    <property type="entry name" value="Dos"/>
    <property type="match status" value="1"/>
</dbReference>